<proteinExistence type="predicted"/>
<dbReference type="EMBL" id="ML014131">
    <property type="protein sequence ID" value="RKP02989.1"/>
    <property type="molecule type" value="Genomic_DNA"/>
</dbReference>
<feature type="compositionally biased region" description="Low complexity" evidence="1">
    <location>
        <begin position="198"/>
        <end position="233"/>
    </location>
</feature>
<dbReference type="Proteomes" id="UP000274922">
    <property type="component" value="Unassembled WGS sequence"/>
</dbReference>
<organism evidence="2 3">
    <name type="scientific">Caulochytrium protostelioides</name>
    <dbReference type="NCBI Taxonomy" id="1555241"/>
    <lineage>
        <taxon>Eukaryota</taxon>
        <taxon>Fungi</taxon>
        <taxon>Fungi incertae sedis</taxon>
        <taxon>Chytridiomycota</taxon>
        <taxon>Chytridiomycota incertae sedis</taxon>
        <taxon>Chytridiomycetes</taxon>
        <taxon>Caulochytriales</taxon>
        <taxon>Caulochytriaceae</taxon>
        <taxon>Caulochytrium</taxon>
    </lineage>
</organism>
<dbReference type="AlphaFoldDB" id="A0A4V1IV66"/>
<protein>
    <submittedName>
        <fullName evidence="2">Uncharacterized protein</fullName>
    </submittedName>
</protein>
<gene>
    <name evidence="2" type="ORF">CXG81DRAFT_24394</name>
</gene>
<name>A0A4V1IV66_9FUNG</name>
<feature type="compositionally biased region" description="Low complexity" evidence="1">
    <location>
        <begin position="157"/>
        <end position="190"/>
    </location>
</feature>
<reference evidence="3" key="1">
    <citation type="journal article" date="2018" name="Nat. Microbiol.">
        <title>Leveraging single-cell genomics to expand the fungal tree of life.</title>
        <authorList>
            <person name="Ahrendt S.R."/>
            <person name="Quandt C.A."/>
            <person name="Ciobanu D."/>
            <person name="Clum A."/>
            <person name="Salamov A."/>
            <person name="Andreopoulos B."/>
            <person name="Cheng J.F."/>
            <person name="Woyke T."/>
            <person name="Pelin A."/>
            <person name="Henrissat B."/>
            <person name="Reynolds N.K."/>
            <person name="Benny G.L."/>
            <person name="Smith M.E."/>
            <person name="James T.Y."/>
            <person name="Grigoriev I.V."/>
        </authorList>
    </citation>
    <scope>NUCLEOTIDE SEQUENCE [LARGE SCALE GENOMIC DNA]</scope>
    <source>
        <strain evidence="3">ATCC 52028</strain>
    </source>
</reference>
<feature type="region of interest" description="Disordered" evidence="1">
    <location>
        <begin position="157"/>
        <end position="254"/>
    </location>
</feature>
<feature type="compositionally biased region" description="Basic and acidic residues" evidence="1">
    <location>
        <begin position="281"/>
        <end position="293"/>
    </location>
</feature>
<evidence type="ECO:0000313" key="2">
    <source>
        <dbReference type="EMBL" id="RKP02989.1"/>
    </source>
</evidence>
<feature type="region of interest" description="Disordered" evidence="1">
    <location>
        <begin position="277"/>
        <end position="301"/>
    </location>
</feature>
<feature type="compositionally biased region" description="Low complexity" evidence="1">
    <location>
        <begin position="65"/>
        <end position="82"/>
    </location>
</feature>
<feature type="compositionally biased region" description="Low complexity" evidence="1">
    <location>
        <begin position="15"/>
        <end position="26"/>
    </location>
</feature>
<evidence type="ECO:0000313" key="3">
    <source>
        <dbReference type="Proteomes" id="UP000274922"/>
    </source>
</evidence>
<feature type="region of interest" description="Disordered" evidence="1">
    <location>
        <begin position="1"/>
        <end position="91"/>
    </location>
</feature>
<sequence length="301" mass="29403">MASTRASRSRYGPTAGDAAADADAAGLSGLDTPTLGRKRLAPSGVGSGSNTPRLGEADADELRADGAAAAGAAGATSAGADAAARRSDARPAHDALAFVGWKKRWITLPARDGPAPTLGPVRDHEHKPRPGVVYRWAKDGPSAPVVVPPPLWRLPASESAAAPTASPTAVEAEPDAGAADAGAADAGADGVDAETADPDATPTDAPAAARAAADQDAPRPAASDAPSDPKAVAVPTETISEDGDATPRGADGTAAAMAATAEVLDAAVAAVAAAAAIAPSGDKDTVQPTHDLHPTLPPANP</sequence>
<keyword evidence="3" id="KW-1185">Reference proteome</keyword>
<evidence type="ECO:0000256" key="1">
    <source>
        <dbReference type="SAM" id="MobiDB-lite"/>
    </source>
</evidence>
<accession>A0A4V1IV66</accession>